<evidence type="ECO:0000256" key="1">
    <source>
        <dbReference type="ARBA" id="ARBA00007689"/>
    </source>
</evidence>
<dbReference type="PANTHER" id="PTHR35174">
    <property type="entry name" value="BLL7171 PROTEIN-RELATED"/>
    <property type="match status" value="1"/>
</dbReference>
<sequence>MTQYLFSVIHDWSEMPEPDVMEQMFADVDAFNKKVTEAGHWVFGGGLCPPETATVVNNVDGKVTTTDGPYVETKEMLGGFWILELPDLDAALALAAEASVACRNPIEVRPFQAEPEA</sequence>
<organism evidence="3 4">
    <name type="scientific">Sporichthya brevicatena</name>
    <dbReference type="NCBI Taxonomy" id="171442"/>
    <lineage>
        <taxon>Bacteria</taxon>
        <taxon>Bacillati</taxon>
        <taxon>Actinomycetota</taxon>
        <taxon>Actinomycetes</taxon>
        <taxon>Sporichthyales</taxon>
        <taxon>Sporichthyaceae</taxon>
        <taxon>Sporichthya</taxon>
    </lineage>
</organism>
<gene>
    <name evidence="3" type="ORF">GCM10009547_42800</name>
</gene>
<dbReference type="InterPro" id="IPR011008">
    <property type="entry name" value="Dimeric_a/b-barrel"/>
</dbReference>
<dbReference type="InterPro" id="IPR005545">
    <property type="entry name" value="YCII"/>
</dbReference>
<comment type="similarity">
    <text evidence="1">Belongs to the YciI family.</text>
</comment>
<dbReference type="Gene3D" id="3.30.70.1060">
    <property type="entry name" value="Dimeric alpha+beta barrel"/>
    <property type="match status" value="1"/>
</dbReference>
<dbReference type="Proteomes" id="UP001500957">
    <property type="component" value="Unassembled WGS sequence"/>
</dbReference>
<dbReference type="SUPFAM" id="SSF54909">
    <property type="entry name" value="Dimeric alpha+beta barrel"/>
    <property type="match status" value="1"/>
</dbReference>
<evidence type="ECO:0000259" key="2">
    <source>
        <dbReference type="Pfam" id="PF03795"/>
    </source>
</evidence>
<name>A0ABN1H9G8_9ACTN</name>
<keyword evidence="4" id="KW-1185">Reference proteome</keyword>
<comment type="caution">
    <text evidence="3">The sequence shown here is derived from an EMBL/GenBank/DDBJ whole genome shotgun (WGS) entry which is preliminary data.</text>
</comment>
<dbReference type="PANTHER" id="PTHR35174:SF3">
    <property type="entry name" value="BLL7171 PROTEIN"/>
    <property type="match status" value="1"/>
</dbReference>
<proteinExistence type="inferred from homology"/>
<dbReference type="Pfam" id="PF03795">
    <property type="entry name" value="YCII"/>
    <property type="match status" value="1"/>
</dbReference>
<dbReference type="EMBL" id="BAAAHE010000046">
    <property type="protein sequence ID" value="GAA0634220.1"/>
    <property type="molecule type" value="Genomic_DNA"/>
</dbReference>
<protein>
    <submittedName>
        <fullName evidence="3">YciI family protein</fullName>
    </submittedName>
</protein>
<feature type="domain" description="YCII-related" evidence="2">
    <location>
        <begin position="20"/>
        <end position="109"/>
    </location>
</feature>
<evidence type="ECO:0000313" key="4">
    <source>
        <dbReference type="Proteomes" id="UP001500957"/>
    </source>
</evidence>
<accession>A0ABN1H9G8</accession>
<reference evidence="3 4" key="1">
    <citation type="journal article" date="2019" name="Int. J. Syst. Evol. Microbiol.">
        <title>The Global Catalogue of Microorganisms (GCM) 10K type strain sequencing project: providing services to taxonomists for standard genome sequencing and annotation.</title>
        <authorList>
            <consortium name="The Broad Institute Genomics Platform"/>
            <consortium name="The Broad Institute Genome Sequencing Center for Infectious Disease"/>
            <person name="Wu L."/>
            <person name="Ma J."/>
        </authorList>
    </citation>
    <scope>NUCLEOTIDE SEQUENCE [LARGE SCALE GENOMIC DNA]</scope>
    <source>
        <strain evidence="3 4">JCM 10671</strain>
    </source>
</reference>
<evidence type="ECO:0000313" key="3">
    <source>
        <dbReference type="EMBL" id="GAA0634220.1"/>
    </source>
</evidence>